<name>A0ABU1J4U0_9BACL</name>
<proteinExistence type="predicted"/>
<gene>
    <name evidence="1" type="ORF">JOC58_004469</name>
</gene>
<keyword evidence="2" id="KW-1185">Reference proteome</keyword>
<comment type="caution">
    <text evidence="1">The sequence shown here is derived from an EMBL/GenBank/DDBJ whole genome shotgun (WGS) entry which is preliminary data.</text>
</comment>
<evidence type="ECO:0000313" key="1">
    <source>
        <dbReference type="EMBL" id="MDR6246524.1"/>
    </source>
</evidence>
<evidence type="ECO:0000313" key="2">
    <source>
        <dbReference type="Proteomes" id="UP001185028"/>
    </source>
</evidence>
<protein>
    <submittedName>
        <fullName evidence="1">Uncharacterized protein</fullName>
    </submittedName>
</protein>
<dbReference type="Proteomes" id="UP001185028">
    <property type="component" value="Unassembled WGS sequence"/>
</dbReference>
<dbReference type="EMBL" id="JAVDQH010000031">
    <property type="protein sequence ID" value="MDR6246524.1"/>
    <property type="molecule type" value="Genomic_DNA"/>
</dbReference>
<sequence>MDYAHGLWDFSSNMGNKAVWTIMEQHRYRMDWIKGTELSLVDATEWNIRSKLVLLGRRMRQPLVV</sequence>
<accession>A0ABU1J4U0</accession>
<reference evidence="1 2" key="1">
    <citation type="submission" date="2023-07" db="EMBL/GenBank/DDBJ databases">
        <title>Genomic Encyclopedia of Type Strains, Phase IV (KMG-IV): sequencing the most valuable type-strain genomes for metagenomic binning, comparative biology and taxonomic classification.</title>
        <authorList>
            <person name="Goeker M."/>
        </authorList>
    </citation>
    <scope>NUCLEOTIDE SEQUENCE [LARGE SCALE GENOMIC DNA]</scope>
    <source>
        <strain evidence="1 2">DSM 22170</strain>
    </source>
</reference>
<organism evidence="1 2">
    <name type="scientific">Paenibacillus hunanensis</name>
    <dbReference type="NCBI Taxonomy" id="539262"/>
    <lineage>
        <taxon>Bacteria</taxon>
        <taxon>Bacillati</taxon>
        <taxon>Bacillota</taxon>
        <taxon>Bacilli</taxon>
        <taxon>Bacillales</taxon>
        <taxon>Paenibacillaceae</taxon>
        <taxon>Paenibacillus</taxon>
    </lineage>
</organism>